<accession>A0ABR4C3V1</accession>
<name>A0ABR4C3V1_9HELO</name>
<feature type="region of interest" description="Disordered" evidence="1">
    <location>
        <begin position="124"/>
        <end position="285"/>
    </location>
</feature>
<feature type="region of interest" description="Disordered" evidence="1">
    <location>
        <begin position="1"/>
        <end position="88"/>
    </location>
</feature>
<comment type="caution">
    <text evidence="2">The sequence shown here is derived from an EMBL/GenBank/DDBJ whole genome shotgun (WGS) entry which is preliminary data.</text>
</comment>
<dbReference type="Proteomes" id="UP001595075">
    <property type="component" value="Unassembled WGS sequence"/>
</dbReference>
<reference evidence="2 3" key="1">
    <citation type="journal article" date="2024" name="Commun. Biol.">
        <title>Comparative genomic analysis of thermophilic fungi reveals convergent evolutionary adaptations and gene losses.</title>
        <authorList>
            <person name="Steindorff A.S."/>
            <person name="Aguilar-Pontes M.V."/>
            <person name="Robinson A.J."/>
            <person name="Andreopoulos B."/>
            <person name="LaButti K."/>
            <person name="Kuo A."/>
            <person name="Mondo S."/>
            <person name="Riley R."/>
            <person name="Otillar R."/>
            <person name="Haridas S."/>
            <person name="Lipzen A."/>
            <person name="Grimwood J."/>
            <person name="Schmutz J."/>
            <person name="Clum A."/>
            <person name="Reid I.D."/>
            <person name="Moisan M.C."/>
            <person name="Butler G."/>
            <person name="Nguyen T.T.M."/>
            <person name="Dewar K."/>
            <person name="Conant G."/>
            <person name="Drula E."/>
            <person name="Henrissat B."/>
            <person name="Hansel C."/>
            <person name="Singer S."/>
            <person name="Hutchinson M.I."/>
            <person name="de Vries R.P."/>
            <person name="Natvig D.O."/>
            <person name="Powell A.J."/>
            <person name="Tsang A."/>
            <person name="Grigoriev I.V."/>
        </authorList>
    </citation>
    <scope>NUCLEOTIDE SEQUENCE [LARGE SCALE GENOMIC DNA]</scope>
    <source>
        <strain evidence="2 3">CBS 494.80</strain>
    </source>
</reference>
<organism evidence="2 3">
    <name type="scientific">Oculimacula yallundae</name>
    <dbReference type="NCBI Taxonomy" id="86028"/>
    <lineage>
        <taxon>Eukaryota</taxon>
        <taxon>Fungi</taxon>
        <taxon>Dikarya</taxon>
        <taxon>Ascomycota</taxon>
        <taxon>Pezizomycotina</taxon>
        <taxon>Leotiomycetes</taxon>
        <taxon>Helotiales</taxon>
        <taxon>Ploettnerulaceae</taxon>
        <taxon>Oculimacula</taxon>
    </lineage>
</organism>
<dbReference type="EMBL" id="JAZHXI010000014">
    <property type="protein sequence ID" value="KAL2064377.1"/>
    <property type="molecule type" value="Genomic_DNA"/>
</dbReference>
<protein>
    <recommendedName>
        <fullName evidence="4">Life-span regulatory factor domain-containing protein</fullName>
    </recommendedName>
</protein>
<evidence type="ECO:0000256" key="1">
    <source>
        <dbReference type="SAM" id="MobiDB-lite"/>
    </source>
</evidence>
<feature type="region of interest" description="Disordered" evidence="1">
    <location>
        <begin position="330"/>
        <end position="362"/>
    </location>
</feature>
<proteinExistence type="predicted"/>
<feature type="compositionally biased region" description="Basic and acidic residues" evidence="1">
    <location>
        <begin position="40"/>
        <end position="50"/>
    </location>
</feature>
<dbReference type="InterPro" id="IPR024368">
    <property type="entry name" value="Ecl1/2/3"/>
</dbReference>
<feature type="compositionally biased region" description="Polar residues" evidence="1">
    <location>
        <begin position="165"/>
        <end position="176"/>
    </location>
</feature>
<feature type="compositionally biased region" description="Polar residues" evidence="1">
    <location>
        <begin position="124"/>
        <end position="154"/>
    </location>
</feature>
<feature type="compositionally biased region" description="Low complexity" evidence="1">
    <location>
        <begin position="258"/>
        <end position="274"/>
    </location>
</feature>
<feature type="compositionally biased region" description="Polar residues" evidence="1">
    <location>
        <begin position="275"/>
        <end position="285"/>
    </location>
</feature>
<gene>
    <name evidence="2" type="ORF">VTL71DRAFT_4871</name>
</gene>
<sequence>MAQSRPPPVRTYSVATSPPPLSPRTHTNSEKKHHSRRKSGKDYVVSEKKSTRPAPLSRRTTPQHTARLATGRNSHRDRDEDVYAGRDSGESFPQFCMTCEKQFLPANNTFLYCSEACRAHDQAPSQPIRSNSYSSSPPLTPYANQFSYPSTTTYEDGPDIIPRFSPTQSRPRSYFNSDPYPQSYQPSTTYSSSPQTQYNTSSSSTALASLRELATALPKSSKSSSRSHKNRSNDPESPPKSNASSITRTGSGVWDYIPFTSSSKTATPTPSATPGNSYSNTKESANYGNGGYGVSQSYGAAGRSKEDLQSYGNAGYGYGYGKSHGTGGFGSTGGMGMDRPLPPRTAGHRPKSVDLVTPFSGH</sequence>
<evidence type="ECO:0000313" key="2">
    <source>
        <dbReference type="EMBL" id="KAL2064377.1"/>
    </source>
</evidence>
<evidence type="ECO:0000313" key="3">
    <source>
        <dbReference type="Proteomes" id="UP001595075"/>
    </source>
</evidence>
<keyword evidence="3" id="KW-1185">Reference proteome</keyword>
<feature type="compositionally biased region" description="Low complexity" evidence="1">
    <location>
        <begin position="179"/>
        <end position="224"/>
    </location>
</feature>
<evidence type="ECO:0008006" key="4">
    <source>
        <dbReference type="Google" id="ProtNLM"/>
    </source>
</evidence>
<feature type="compositionally biased region" description="Polar residues" evidence="1">
    <location>
        <begin position="239"/>
        <end position="250"/>
    </location>
</feature>
<dbReference type="Pfam" id="PF12855">
    <property type="entry name" value="Ecl1"/>
    <property type="match status" value="1"/>
</dbReference>
<feature type="compositionally biased region" description="Basic and acidic residues" evidence="1">
    <location>
        <begin position="74"/>
        <end position="88"/>
    </location>
</feature>